<evidence type="ECO:0000313" key="2">
    <source>
        <dbReference type="Proteomes" id="UP001177670"/>
    </source>
</evidence>
<keyword evidence="2" id="KW-1185">Reference proteome</keyword>
<feature type="non-terminal residue" evidence="1">
    <location>
        <position position="1"/>
    </location>
</feature>
<protein>
    <submittedName>
        <fullName evidence="1">Uncharacterized protein</fullName>
    </submittedName>
</protein>
<name>A0AA40FG23_9HYME</name>
<evidence type="ECO:0000313" key="1">
    <source>
        <dbReference type="EMBL" id="KAK1118196.1"/>
    </source>
</evidence>
<organism evidence="1 2">
    <name type="scientific">Melipona bicolor</name>
    <dbReference type="NCBI Taxonomy" id="60889"/>
    <lineage>
        <taxon>Eukaryota</taxon>
        <taxon>Metazoa</taxon>
        <taxon>Ecdysozoa</taxon>
        <taxon>Arthropoda</taxon>
        <taxon>Hexapoda</taxon>
        <taxon>Insecta</taxon>
        <taxon>Pterygota</taxon>
        <taxon>Neoptera</taxon>
        <taxon>Endopterygota</taxon>
        <taxon>Hymenoptera</taxon>
        <taxon>Apocrita</taxon>
        <taxon>Aculeata</taxon>
        <taxon>Apoidea</taxon>
        <taxon>Anthophila</taxon>
        <taxon>Apidae</taxon>
        <taxon>Melipona</taxon>
    </lineage>
</organism>
<gene>
    <name evidence="1" type="ORF">K0M31_015243</name>
</gene>
<sequence length="88" mass="9331">ASPAQLITSLIIKARAAALAMPAALAPLSLPIRSLFPWRSFSLLTFPRCAPPQPAPDQLSSRDSNSASGRFIFSGTVFPSLGSKPHRT</sequence>
<reference evidence="1" key="1">
    <citation type="submission" date="2021-10" db="EMBL/GenBank/DDBJ databases">
        <title>Melipona bicolor Genome sequencing and assembly.</title>
        <authorList>
            <person name="Araujo N.S."/>
            <person name="Arias M.C."/>
        </authorList>
    </citation>
    <scope>NUCLEOTIDE SEQUENCE</scope>
    <source>
        <strain evidence="1">USP_2M_L1-L4_2017</strain>
        <tissue evidence="1">Whole body</tissue>
    </source>
</reference>
<dbReference type="AlphaFoldDB" id="A0AA40FG23"/>
<comment type="caution">
    <text evidence="1">The sequence shown here is derived from an EMBL/GenBank/DDBJ whole genome shotgun (WGS) entry which is preliminary data.</text>
</comment>
<dbReference type="Proteomes" id="UP001177670">
    <property type="component" value="Unassembled WGS sequence"/>
</dbReference>
<accession>A0AA40FG23</accession>
<dbReference type="EMBL" id="JAHYIQ010000044">
    <property type="protein sequence ID" value="KAK1118196.1"/>
    <property type="molecule type" value="Genomic_DNA"/>
</dbReference>
<proteinExistence type="predicted"/>